<evidence type="ECO:0000313" key="3">
    <source>
        <dbReference type="EMBL" id="MBA8814531.1"/>
    </source>
</evidence>
<evidence type="ECO:0000256" key="1">
    <source>
        <dbReference type="SAM" id="Phobius"/>
    </source>
</evidence>
<dbReference type="GO" id="GO:0005886">
    <property type="term" value="C:plasma membrane"/>
    <property type="evidence" value="ECO:0007669"/>
    <property type="project" value="TreeGrafter"/>
</dbReference>
<reference evidence="2 4" key="1">
    <citation type="submission" date="2019-07" db="EMBL/GenBank/DDBJ databases">
        <title>Whole genome shotgun sequence of Frigoribacterium faeni NBRC 103066.</title>
        <authorList>
            <person name="Hosoyama A."/>
            <person name="Uohara A."/>
            <person name="Ohji S."/>
            <person name="Ichikawa N."/>
        </authorList>
    </citation>
    <scope>NUCLEOTIDE SEQUENCE [LARGE SCALE GENOMIC DNA]</scope>
    <source>
        <strain evidence="2 4">NBRC 103066</strain>
    </source>
</reference>
<accession>A0A7W3JKL2</accession>
<feature type="transmembrane region" description="Helical" evidence="1">
    <location>
        <begin position="86"/>
        <end position="103"/>
    </location>
</feature>
<gene>
    <name evidence="3" type="ORF">FB463_002804</name>
    <name evidence="2" type="ORF">FFA01_30810</name>
</gene>
<dbReference type="RefSeq" id="WP_146857084.1">
    <property type="nucleotide sequence ID" value="NZ_BAAAHR010000004.1"/>
</dbReference>
<dbReference type="EMBL" id="BJUV01000060">
    <property type="protein sequence ID" value="GEK84772.1"/>
    <property type="molecule type" value="Genomic_DNA"/>
</dbReference>
<keyword evidence="1" id="KW-0472">Membrane</keyword>
<keyword evidence="1" id="KW-0812">Transmembrane</keyword>
<dbReference type="PANTHER" id="PTHR34980:SF2">
    <property type="entry name" value="INNER MEMBRANE PROTEIN YHAH-RELATED"/>
    <property type="match status" value="1"/>
</dbReference>
<sequence>MTLASTPDAGRDHPLHLPYYRAPLPAALRRFFVKYATFSGRAGRAEYWWAALLLFVMPYVVQVITGALTGDWSTVEGTSFSSGPDAVLLLFYIATTVPTLAVGWRRMHDINRTGLWTLILLVPLVGWLVFIVFALTGPRPEGARFDRA</sequence>
<evidence type="ECO:0000313" key="5">
    <source>
        <dbReference type="Proteomes" id="UP000522688"/>
    </source>
</evidence>
<dbReference type="AlphaFoldDB" id="A0A7W3JKL2"/>
<dbReference type="PANTHER" id="PTHR34980">
    <property type="entry name" value="INNER MEMBRANE PROTEIN-RELATED-RELATED"/>
    <property type="match status" value="1"/>
</dbReference>
<organism evidence="3 5">
    <name type="scientific">Frigoribacterium faeni</name>
    <dbReference type="NCBI Taxonomy" id="145483"/>
    <lineage>
        <taxon>Bacteria</taxon>
        <taxon>Bacillati</taxon>
        <taxon>Actinomycetota</taxon>
        <taxon>Actinomycetes</taxon>
        <taxon>Micrococcales</taxon>
        <taxon>Microbacteriaceae</taxon>
        <taxon>Frigoribacterium</taxon>
    </lineage>
</organism>
<keyword evidence="4" id="KW-1185">Reference proteome</keyword>
<feature type="transmembrane region" description="Helical" evidence="1">
    <location>
        <begin position="47"/>
        <end position="66"/>
    </location>
</feature>
<comment type="caution">
    <text evidence="3">The sequence shown here is derived from an EMBL/GenBank/DDBJ whole genome shotgun (WGS) entry which is preliminary data.</text>
</comment>
<dbReference type="Proteomes" id="UP000321154">
    <property type="component" value="Unassembled WGS sequence"/>
</dbReference>
<proteinExistence type="predicted"/>
<dbReference type="Proteomes" id="UP000522688">
    <property type="component" value="Unassembled WGS sequence"/>
</dbReference>
<protein>
    <submittedName>
        <fullName evidence="3">Uncharacterized membrane protein YhaH (DUF805 family)</fullName>
    </submittedName>
</protein>
<keyword evidence="1" id="KW-1133">Transmembrane helix</keyword>
<dbReference type="EMBL" id="JACGWW010000005">
    <property type="protein sequence ID" value="MBA8814531.1"/>
    <property type="molecule type" value="Genomic_DNA"/>
</dbReference>
<reference evidence="3 5" key="2">
    <citation type="submission" date="2020-07" db="EMBL/GenBank/DDBJ databases">
        <title>Sequencing the genomes of 1000 actinobacteria strains.</title>
        <authorList>
            <person name="Klenk H.-P."/>
        </authorList>
    </citation>
    <scope>NUCLEOTIDE SEQUENCE [LARGE SCALE GENOMIC DNA]</scope>
    <source>
        <strain evidence="3 5">DSM 10309</strain>
    </source>
</reference>
<evidence type="ECO:0000313" key="4">
    <source>
        <dbReference type="Proteomes" id="UP000321154"/>
    </source>
</evidence>
<dbReference type="OrthoDB" id="9812349at2"/>
<evidence type="ECO:0000313" key="2">
    <source>
        <dbReference type="EMBL" id="GEK84772.1"/>
    </source>
</evidence>
<dbReference type="InterPro" id="IPR008523">
    <property type="entry name" value="DUF805"/>
</dbReference>
<name>A0A7W3JKL2_9MICO</name>
<feature type="transmembrane region" description="Helical" evidence="1">
    <location>
        <begin position="115"/>
        <end position="135"/>
    </location>
</feature>
<dbReference type="Pfam" id="PF05656">
    <property type="entry name" value="DUF805"/>
    <property type="match status" value="1"/>
</dbReference>